<feature type="coiled-coil region" evidence="1">
    <location>
        <begin position="281"/>
        <end position="311"/>
    </location>
</feature>
<evidence type="ECO:0000313" key="3">
    <source>
        <dbReference type="EMBL" id="CDW88982.1"/>
    </source>
</evidence>
<evidence type="ECO:0000256" key="2">
    <source>
        <dbReference type="SAM" id="MobiDB-lite"/>
    </source>
</evidence>
<keyword evidence="1" id="KW-0175">Coiled coil</keyword>
<dbReference type="InParanoid" id="A0A078B6R2"/>
<dbReference type="EMBL" id="CCKQ01017106">
    <property type="protein sequence ID" value="CDW88982.1"/>
    <property type="molecule type" value="Genomic_DNA"/>
</dbReference>
<reference evidence="3 4" key="1">
    <citation type="submission" date="2014-06" db="EMBL/GenBank/DDBJ databases">
        <authorList>
            <person name="Swart Estienne"/>
        </authorList>
    </citation>
    <scope>NUCLEOTIDE SEQUENCE [LARGE SCALE GENOMIC DNA]</scope>
    <source>
        <strain evidence="3 4">130c</strain>
    </source>
</reference>
<evidence type="ECO:0000256" key="1">
    <source>
        <dbReference type="SAM" id="Coils"/>
    </source>
</evidence>
<evidence type="ECO:0000313" key="4">
    <source>
        <dbReference type="Proteomes" id="UP000039865"/>
    </source>
</evidence>
<organism evidence="3 4">
    <name type="scientific">Stylonychia lemnae</name>
    <name type="common">Ciliate</name>
    <dbReference type="NCBI Taxonomy" id="5949"/>
    <lineage>
        <taxon>Eukaryota</taxon>
        <taxon>Sar</taxon>
        <taxon>Alveolata</taxon>
        <taxon>Ciliophora</taxon>
        <taxon>Intramacronucleata</taxon>
        <taxon>Spirotrichea</taxon>
        <taxon>Stichotrichia</taxon>
        <taxon>Sporadotrichida</taxon>
        <taxon>Oxytrichidae</taxon>
        <taxon>Stylonychinae</taxon>
        <taxon>Stylonychia</taxon>
    </lineage>
</organism>
<sequence>MISRNHNNPNIRLPPVTQSKNRSHFNSSSFSINMNNALESQRMLNEAQYQTNNAIFNTNYNQSHVAQQQFMKVEEEDQIPEDQRNSQSRIQFYKNLRSNKFVIVPGDEIIEEASKLNMPYFSIIEVPIKKYMLVKKQNEKNKAKSNIQSLRNSSQVGQGTIGLFRQINEESFKNMKKKFNQSPSIKVKKFKIKGDSDSAAEQILSQQYLIGDKINEVEEDPKLKIKSKLLGMKPGVRYADNNSGSSSIEQGKKKIGFDSFNIESLSFTDKIRTQMNKDLVTRLYEHEYDKLKQKILEEKDKEKKLKQITDKVQFHEGALSAKPIYRYEQFLERISRSPSQIR</sequence>
<proteinExistence type="predicted"/>
<dbReference type="AlphaFoldDB" id="A0A078B6R2"/>
<accession>A0A078B6R2</accession>
<name>A0A078B6R2_STYLE</name>
<protein>
    <submittedName>
        <fullName evidence="3">Uncharacterized protein</fullName>
    </submittedName>
</protein>
<feature type="region of interest" description="Disordered" evidence="2">
    <location>
        <begin position="1"/>
        <end position="28"/>
    </location>
</feature>
<feature type="compositionally biased region" description="Polar residues" evidence="2">
    <location>
        <begin position="1"/>
        <end position="10"/>
    </location>
</feature>
<dbReference type="Proteomes" id="UP000039865">
    <property type="component" value="Unassembled WGS sequence"/>
</dbReference>
<keyword evidence="4" id="KW-1185">Reference proteome</keyword>
<gene>
    <name evidence="3" type="primary">Contig8238.g8782</name>
    <name evidence="3" type="ORF">STYLEM_18110</name>
</gene>